<sequence>MKVARLEGSFMMHAHHDTDELFYVLKGTLRIELEGAEQKEVVLNPGDVFVVPRGMRHKPIVDEGVAEIMLLEKAGVVNTGDAEGAEAERRNKAVEDARH</sequence>
<evidence type="ECO:0000313" key="4">
    <source>
        <dbReference type="Proteomes" id="UP000077266"/>
    </source>
</evidence>
<proteinExistence type="predicted"/>
<dbReference type="InterPro" id="IPR011051">
    <property type="entry name" value="RmlC_Cupin_sf"/>
</dbReference>
<keyword evidence="4" id="KW-1185">Reference proteome</keyword>
<dbReference type="InParanoid" id="A0A165PPR1"/>
<protein>
    <recommendedName>
        <fullName evidence="2">Cupin type-2 domain-containing protein</fullName>
    </recommendedName>
</protein>
<dbReference type="Gene3D" id="2.60.120.10">
    <property type="entry name" value="Jelly Rolls"/>
    <property type="match status" value="1"/>
</dbReference>
<reference evidence="3 4" key="1">
    <citation type="journal article" date="2016" name="Mol. Biol. Evol.">
        <title>Comparative Genomics of Early-Diverging Mushroom-Forming Fungi Provides Insights into the Origins of Lignocellulose Decay Capabilities.</title>
        <authorList>
            <person name="Nagy L.G."/>
            <person name="Riley R."/>
            <person name="Tritt A."/>
            <person name="Adam C."/>
            <person name="Daum C."/>
            <person name="Floudas D."/>
            <person name="Sun H."/>
            <person name="Yadav J.S."/>
            <person name="Pangilinan J."/>
            <person name="Larsson K.H."/>
            <person name="Matsuura K."/>
            <person name="Barry K."/>
            <person name="Labutti K."/>
            <person name="Kuo R."/>
            <person name="Ohm R.A."/>
            <person name="Bhattacharya S.S."/>
            <person name="Shirouzu T."/>
            <person name="Yoshinaga Y."/>
            <person name="Martin F.M."/>
            <person name="Grigoriev I.V."/>
            <person name="Hibbett D.S."/>
        </authorList>
    </citation>
    <scope>NUCLEOTIDE SEQUENCE [LARGE SCALE GENOMIC DNA]</scope>
    <source>
        <strain evidence="3 4">HHB12029</strain>
    </source>
</reference>
<accession>A0A165PPR1</accession>
<gene>
    <name evidence="3" type="ORF">EXIGLDRAFT_458678</name>
</gene>
<feature type="domain" description="Cupin type-2" evidence="2">
    <location>
        <begin position="9"/>
        <end position="63"/>
    </location>
</feature>
<evidence type="ECO:0000256" key="1">
    <source>
        <dbReference type="SAM" id="MobiDB-lite"/>
    </source>
</evidence>
<dbReference type="PANTHER" id="PTHR36114:SF1">
    <property type="entry name" value="16.7 KDA PROTEIN IN WHIE LOCUS"/>
    <property type="match status" value="1"/>
</dbReference>
<dbReference type="Pfam" id="PF07883">
    <property type="entry name" value="Cupin_2"/>
    <property type="match status" value="1"/>
</dbReference>
<dbReference type="EMBL" id="KV425888">
    <property type="protein sequence ID" value="KZW02491.1"/>
    <property type="molecule type" value="Genomic_DNA"/>
</dbReference>
<dbReference type="InterPro" id="IPR013096">
    <property type="entry name" value="Cupin_2"/>
</dbReference>
<evidence type="ECO:0000259" key="2">
    <source>
        <dbReference type="Pfam" id="PF07883"/>
    </source>
</evidence>
<dbReference type="Proteomes" id="UP000077266">
    <property type="component" value="Unassembled WGS sequence"/>
</dbReference>
<dbReference type="InterPro" id="IPR052044">
    <property type="entry name" value="PKS_Associated_Protein"/>
</dbReference>
<evidence type="ECO:0000313" key="3">
    <source>
        <dbReference type="EMBL" id="KZW02491.1"/>
    </source>
</evidence>
<feature type="region of interest" description="Disordered" evidence="1">
    <location>
        <begin position="80"/>
        <end position="99"/>
    </location>
</feature>
<organism evidence="3 4">
    <name type="scientific">Exidia glandulosa HHB12029</name>
    <dbReference type="NCBI Taxonomy" id="1314781"/>
    <lineage>
        <taxon>Eukaryota</taxon>
        <taxon>Fungi</taxon>
        <taxon>Dikarya</taxon>
        <taxon>Basidiomycota</taxon>
        <taxon>Agaricomycotina</taxon>
        <taxon>Agaricomycetes</taxon>
        <taxon>Auriculariales</taxon>
        <taxon>Exidiaceae</taxon>
        <taxon>Exidia</taxon>
    </lineage>
</organism>
<dbReference type="PANTHER" id="PTHR36114">
    <property type="entry name" value="16.7 KDA PROTEIN IN WHIE LOCUS"/>
    <property type="match status" value="1"/>
</dbReference>
<dbReference type="OrthoDB" id="204928at2759"/>
<dbReference type="InterPro" id="IPR014710">
    <property type="entry name" value="RmlC-like_jellyroll"/>
</dbReference>
<dbReference type="STRING" id="1314781.A0A165PPR1"/>
<feature type="compositionally biased region" description="Basic and acidic residues" evidence="1">
    <location>
        <begin position="86"/>
        <end position="99"/>
    </location>
</feature>
<dbReference type="AlphaFoldDB" id="A0A165PPR1"/>
<dbReference type="SUPFAM" id="SSF51182">
    <property type="entry name" value="RmlC-like cupins"/>
    <property type="match status" value="1"/>
</dbReference>
<name>A0A165PPR1_EXIGL</name>